<proteinExistence type="predicted"/>
<name>A0A8J5XLT5_DIALT</name>
<keyword evidence="1" id="KW-0175">Coiled coil</keyword>
<evidence type="ECO:0000256" key="2">
    <source>
        <dbReference type="SAM" id="MobiDB-lite"/>
    </source>
</evidence>
<dbReference type="PANTHER" id="PTHR34935:SF3">
    <property type="entry name" value="PROTEIN TIC110, CHLOROPLASTIC"/>
    <property type="match status" value="1"/>
</dbReference>
<evidence type="ECO:0000313" key="4">
    <source>
        <dbReference type="EMBL" id="KAG8465105.1"/>
    </source>
</evidence>
<dbReference type="GO" id="GO:0061927">
    <property type="term" value="C:TOC-TIC supercomplex I"/>
    <property type="evidence" value="ECO:0007669"/>
    <property type="project" value="TreeGrafter"/>
</dbReference>
<feature type="coiled-coil region" evidence="1">
    <location>
        <begin position="678"/>
        <end position="712"/>
    </location>
</feature>
<feature type="compositionally biased region" description="Low complexity" evidence="2">
    <location>
        <begin position="256"/>
        <end position="275"/>
    </location>
</feature>
<dbReference type="Proteomes" id="UP000751190">
    <property type="component" value="Unassembled WGS sequence"/>
</dbReference>
<organism evidence="4 5">
    <name type="scientific">Diacronema lutheri</name>
    <name type="common">Unicellular marine alga</name>
    <name type="synonym">Monochrysis lutheri</name>
    <dbReference type="NCBI Taxonomy" id="2081491"/>
    <lineage>
        <taxon>Eukaryota</taxon>
        <taxon>Haptista</taxon>
        <taxon>Haptophyta</taxon>
        <taxon>Pavlovophyceae</taxon>
        <taxon>Pavlovales</taxon>
        <taxon>Pavlovaceae</taxon>
        <taxon>Diacronema</taxon>
    </lineage>
</organism>
<keyword evidence="5" id="KW-1185">Reference proteome</keyword>
<accession>A0A8J5XLT5</accession>
<dbReference type="PANTHER" id="PTHR34935">
    <property type="entry name" value="PROTEIN TIC110, CHLOROPLASTIC"/>
    <property type="match status" value="1"/>
</dbReference>
<dbReference type="EMBL" id="JAGTXO010000011">
    <property type="protein sequence ID" value="KAG8465105.1"/>
    <property type="molecule type" value="Genomic_DNA"/>
</dbReference>
<keyword evidence="3" id="KW-0732">Signal</keyword>
<gene>
    <name evidence="4" type="ORF">KFE25_012468</name>
</gene>
<reference evidence="4" key="1">
    <citation type="submission" date="2021-05" db="EMBL/GenBank/DDBJ databases">
        <title>The genome of the haptophyte Pavlova lutheri (Diacronema luteri, Pavlovales) - a model for lipid biosynthesis in eukaryotic algae.</title>
        <authorList>
            <person name="Hulatt C.J."/>
            <person name="Posewitz M.C."/>
        </authorList>
    </citation>
    <scope>NUCLEOTIDE SEQUENCE</scope>
    <source>
        <strain evidence="4">NIVA-4/92</strain>
    </source>
</reference>
<sequence>MRVVPVLLWAATSAAAMRGAVPGGGGSLHASRVSLSHVRASPLLASPDRSLEAIAANMSRTQRLMKEMPGLPAKLLSLSVLASVLGAGSTVVPEVFGWRIWTAGMSGFGGVGAALARKTWSGRQAAAAGVLAELLLAEGVTNVTQAQVDRVGSHMNVPPPLFSAQKEEVYAALLAQIVADAELQVSELAQLQHARRALRLKWATVSARHVRTGLALCNGRPAAALRSDADAWARVRKLAFLTDCVLADAPRTPTAAATGAAAGEGEGAPAPARAPDGARRERLVRSLRAIERRTTVATLVGRRVRAALATLDPPSDDELARARAPPSASALYTALGLSDEEGRALCLDASLPLYERALQAAIGRMSNSTGTQLERARKALRLDLSDTTDAHRAAYAQIARALVSSGKLDADDRQMLALIADTLSLREREAAPIVDGITSPLYAQVVSDALDRTLAEPTKAPLQLWGALAVRQTELSLTPAAADAVLGAEIGRRLRPIVDSLVDELDAGADARALEHARALLELARACARFVSAMRIELVGADDDVAGLSRAFVHGGAVQTGADDLVNRLKAALARLSTAAGADVLESTQLAQLGELLGLPADARESERAREGAEQLKRALERACADSSDDGFRAARSLEESLRLPGPLCDKARLDVFYEQVLGFAEADELSEARLDTLAELVAKLNLSRSQLQRLNEETAACEQLAKRARMQAMAADDRDAAKRIDRLRDVLVGRFSV</sequence>
<dbReference type="GO" id="GO:0045037">
    <property type="term" value="P:protein import into chloroplast stroma"/>
    <property type="evidence" value="ECO:0007669"/>
    <property type="project" value="TreeGrafter"/>
</dbReference>
<dbReference type="OrthoDB" id="10587799at2759"/>
<dbReference type="InterPro" id="IPR031610">
    <property type="entry name" value="TIC110"/>
</dbReference>
<feature type="signal peptide" evidence="3">
    <location>
        <begin position="1"/>
        <end position="16"/>
    </location>
</feature>
<evidence type="ECO:0000256" key="3">
    <source>
        <dbReference type="SAM" id="SignalP"/>
    </source>
</evidence>
<evidence type="ECO:0000256" key="1">
    <source>
        <dbReference type="SAM" id="Coils"/>
    </source>
</evidence>
<evidence type="ECO:0000313" key="5">
    <source>
        <dbReference type="Proteomes" id="UP000751190"/>
    </source>
</evidence>
<feature type="region of interest" description="Disordered" evidence="2">
    <location>
        <begin position="256"/>
        <end position="280"/>
    </location>
</feature>
<comment type="caution">
    <text evidence="4">The sequence shown here is derived from an EMBL/GenBank/DDBJ whole genome shotgun (WGS) entry which is preliminary data.</text>
</comment>
<dbReference type="AlphaFoldDB" id="A0A8J5XLT5"/>
<feature type="chain" id="PRO_5035316650" evidence="3">
    <location>
        <begin position="17"/>
        <end position="738"/>
    </location>
</feature>
<protein>
    <submittedName>
        <fullName evidence="4">Uncharacterized protein</fullName>
    </submittedName>
</protein>